<dbReference type="GO" id="GO:0005886">
    <property type="term" value="C:plasma membrane"/>
    <property type="evidence" value="ECO:0007669"/>
    <property type="project" value="UniProtKB-SubCell"/>
</dbReference>
<evidence type="ECO:0000256" key="6">
    <source>
        <dbReference type="SAM" id="MobiDB-lite"/>
    </source>
</evidence>
<evidence type="ECO:0000256" key="5">
    <source>
        <dbReference type="ARBA" id="ARBA00023136"/>
    </source>
</evidence>
<feature type="domain" description="Phage shock protein PspC N-terminal" evidence="8">
    <location>
        <begin position="24"/>
        <end position="79"/>
    </location>
</feature>
<feature type="compositionally biased region" description="Basic and acidic residues" evidence="6">
    <location>
        <begin position="9"/>
        <end position="19"/>
    </location>
</feature>
<organism evidence="9 10">
    <name type="scientific">Actinomadura meyerae</name>
    <dbReference type="NCBI Taxonomy" id="240840"/>
    <lineage>
        <taxon>Bacteria</taxon>
        <taxon>Bacillati</taxon>
        <taxon>Actinomycetota</taxon>
        <taxon>Actinomycetes</taxon>
        <taxon>Streptosporangiales</taxon>
        <taxon>Thermomonosporaceae</taxon>
        <taxon>Actinomadura</taxon>
    </lineage>
</organism>
<evidence type="ECO:0000256" key="3">
    <source>
        <dbReference type="ARBA" id="ARBA00022692"/>
    </source>
</evidence>
<keyword evidence="5 7" id="KW-0472">Membrane</keyword>
<keyword evidence="10" id="KW-1185">Reference proteome</keyword>
<evidence type="ECO:0000256" key="2">
    <source>
        <dbReference type="ARBA" id="ARBA00022475"/>
    </source>
</evidence>
<keyword evidence="4 7" id="KW-1133">Transmembrane helix</keyword>
<gene>
    <name evidence="9" type="ORF">SAMN05443665_100297</name>
</gene>
<feature type="transmembrane region" description="Helical" evidence="7">
    <location>
        <begin position="50"/>
        <end position="73"/>
    </location>
</feature>
<dbReference type="Pfam" id="PF04024">
    <property type="entry name" value="PspC"/>
    <property type="match status" value="1"/>
</dbReference>
<evidence type="ECO:0000256" key="7">
    <source>
        <dbReference type="SAM" id="Phobius"/>
    </source>
</evidence>
<feature type="transmembrane region" description="Helical" evidence="7">
    <location>
        <begin position="267"/>
        <end position="288"/>
    </location>
</feature>
<dbReference type="InterPro" id="IPR052027">
    <property type="entry name" value="PspC"/>
</dbReference>
<keyword evidence="2" id="KW-1003">Cell membrane</keyword>
<evidence type="ECO:0000313" key="10">
    <source>
        <dbReference type="Proteomes" id="UP000198318"/>
    </source>
</evidence>
<feature type="region of interest" description="Disordered" evidence="6">
    <location>
        <begin position="157"/>
        <end position="187"/>
    </location>
</feature>
<reference evidence="9 10" key="1">
    <citation type="submission" date="2017-06" db="EMBL/GenBank/DDBJ databases">
        <authorList>
            <person name="Kim H.J."/>
            <person name="Triplett B.A."/>
        </authorList>
    </citation>
    <scope>NUCLEOTIDE SEQUENCE [LARGE SCALE GENOMIC DNA]</scope>
    <source>
        <strain evidence="9 10">DSM 44715</strain>
    </source>
</reference>
<evidence type="ECO:0000256" key="1">
    <source>
        <dbReference type="ARBA" id="ARBA00004162"/>
    </source>
</evidence>
<dbReference type="PANTHER" id="PTHR33885">
    <property type="entry name" value="PHAGE SHOCK PROTEIN C"/>
    <property type="match status" value="1"/>
</dbReference>
<feature type="transmembrane region" description="Helical" evidence="7">
    <location>
        <begin position="94"/>
        <end position="114"/>
    </location>
</feature>
<feature type="transmembrane region" description="Helical" evidence="7">
    <location>
        <begin position="239"/>
        <end position="261"/>
    </location>
</feature>
<dbReference type="InterPro" id="IPR007168">
    <property type="entry name" value="Phageshock_PspC_N"/>
</dbReference>
<dbReference type="PANTHER" id="PTHR33885:SF3">
    <property type="entry name" value="PHAGE SHOCK PROTEIN C"/>
    <property type="match status" value="1"/>
</dbReference>
<keyword evidence="3 7" id="KW-0812">Transmembrane</keyword>
<dbReference type="Proteomes" id="UP000198318">
    <property type="component" value="Unassembled WGS sequence"/>
</dbReference>
<accession>A0A239D389</accession>
<dbReference type="OrthoDB" id="3535301at2"/>
<name>A0A239D389_9ACTN</name>
<dbReference type="AlphaFoldDB" id="A0A239D389"/>
<feature type="region of interest" description="Disordered" evidence="6">
    <location>
        <begin position="1"/>
        <end position="21"/>
    </location>
</feature>
<feature type="transmembrane region" description="Helical" evidence="7">
    <location>
        <begin position="120"/>
        <end position="138"/>
    </location>
</feature>
<proteinExistence type="predicted"/>
<evidence type="ECO:0000259" key="8">
    <source>
        <dbReference type="Pfam" id="PF04024"/>
    </source>
</evidence>
<comment type="subcellular location">
    <subcellularLocation>
        <location evidence="1">Cell membrane</location>
        <topology evidence="1">Single-pass membrane protein</topology>
    </subcellularLocation>
</comment>
<dbReference type="EMBL" id="FZOR01000002">
    <property type="protein sequence ID" value="SNS26810.1"/>
    <property type="molecule type" value="Genomic_DNA"/>
</dbReference>
<sequence>MGMGMAGMDSDRATRERTEPGYPRLARVADRRLLAGVCTGLGRHTGIDPVVFRVGFAILVLAHGQGVLLYIVAALLMPASPGESSLAEQLFRRWFDAQAVLAVLGALLCVGVAFSLFGGAYTDTIAVLVVFGLVLLVAHSRGTDLVAVARSVPERLAGHPPEPSAAWERPGPGGVPPGTGVSLDKDASGERWTGGGLPAGMIDLAEYSAAHADAAAGDVPAAEAGREASRKQGCGRSPAATITLLAAMAAGAALIPVAGGYPAPDSWLIVMAPALAAIGLGLVAGGWFRTRGLATAGTLLTLSMLTTTVAGDMPRNAEYGSVGWRPTDVSQTDHTYKIGLGQGDLDLTALPIAPGQRVTIDAQVLVGALAVTLPPSARIDLDARIALGDLRVQNRTTSGPNAKLTEVLEPETKGGNPPVIELRIRGKVGDVDVHRG</sequence>
<evidence type="ECO:0000313" key="9">
    <source>
        <dbReference type="EMBL" id="SNS26810.1"/>
    </source>
</evidence>
<evidence type="ECO:0000256" key="4">
    <source>
        <dbReference type="ARBA" id="ARBA00022989"/>
    </source>
</evidence>
<protein>
    <submittedName>
        <fullName evidence="9">Phage shock protein C (PspC) family protein</fullName>
    </submittedName>
</protein>